<evidence type="ECO:0000313" key="2">
    <source>
        <dbReference type="Proteomes" id="UP000324832"/>
    </source>
</evidence>
<proteinExistence type="predicted"/>
<keyword evidence="2" id="KW-1185">Reference proteome</keyword>
<gene>
    <name evidence="1" type="ORF">LSINAPIS_LOCUS6785</name>
</gene>
<sequence>HHILFIVAKQSSVATTFVSFIDQSNSKPEQVHCFTEQLKSEVIIRKTIQNGL</sequence>
<dbReference type="Proteomes" id="UP000324832">
    <property type="component" value="Unassembled WGS sequence"/>
</dbReference>
<evidence type="ECO:0000313" key="1">
    <source>
        <dbReference type="EMBL" id="VVC94957.1"/>
    </source>
</evidence>
<feature type="non-terminal residue" evidence="1">
    <location>
        <position position="1"/>
    </location>
</feature>
<reference evidence="1 2" key="1">
    <citation type="submission" date="2017-07" db="EMBL/GenBank/DDBJ databases">
        <authorList>
            <person name="Talla V."/>
            <person name="Backstrom N."/>
        </authorList>
    </citation>
    <scope>NUCLEOTIDE SEQUENCE [LARGE SCALE GENOMIC DNA]</scope>
</reference>
<accession>A0A5E4QD10</accession>
<protein>
    <submittedName>
        <fullName evidence="1">Uncharacterized protein</fullName>
    </submittedName>
</protein>
<organism evidence="1 2">
    <name type="scientific">Leptidea sinapis</name>
    <dbReference type="NCBI Taxonomy" id="189913"/>
    <lineage>
        <taxon>Eukaryota</taxon>
        <taxon>Metazoa</taxon>
        <taxon>Ecdysozoa</taxon>
        <taxon>Arthropoda</taxon>
        <taxon>Hexapoda</taxon>
        <taxon>Insecta</taxon>
        <taxon>Pterygota</taxon>
        <taxon>Neoptera</taxon>
        <taxon>Endopterygota</taxon>
        <taxon>Lepidoptera</taxon>
        <taxon>Glossata</taxon>
        <taxon>Ditrysia</taxon>
        <taxon>Papilionoidea</taxon>
        <taxon>Pieridae</taxon>
        <taxon>Dismorphiinae</taxon>
        <taxon>Leptidea</taxon>
    </lineage>
</organism>
<dbReference type="AlphaFoldDB" id="A0A5E4QD10"/>
<dbReference type="EMBL" id="FZQP02002181">
    <property type="protein sequence ID" value="VVC94957.1"/>
    <property type="molecule type" value="Genomic_DNA"/>
</dbReference>
<name>A0A5E4QD10_9NEOP</name>